<dbReference type="InterPro" id="IPR010730">
    <property type="entry name" value="HET"/>
</dbReference>
<dbReference type="PANTHER" id="PTHR24148">
    <property type="entry name" value="ANKYRIN REPEAT DOMAIN-CONTAINING PROTEIN 39 HOMOLOG-RELATED"/>
    <property type="match status" value="1"/>
</dbReference>
<dbReference type="PANTHER" id="PTHR24148:SF73">
    <property type="entry name" value="HET DOMAIN PROTEIN (AFU_ORTHOLOGUE AFUA_8G01020)"/>
    <property type="match status" value="1"/>
</dbReference>
<gene>
    <name evidence="2" type="ORF">ZT1A5_G9800</name>
</gene>
<feature type="domain" description="Heterokaryon incompatibility" evidence="1">
    <location>
        <begin position="54"/>
        <end position="240"/>
    </location>
</feature>
<accession>A0A1Y6LVF7</accession>
<dbReference type="AlphaFoldDB" id="A0A1Y6LVF7"/>
<dbReference type="EMBL" id="LT882685">
    <property type="protein sequence ID" value="SMY28355.1"/>
    <property type="molecule type" value="Genomic_DNA"/>
</dbReference>
<protein>
    <recommendedName>
        <fullName evidence="1">Heterokaryon incompatibility domain-containing protein</fullName>
    </recommendedName>
</protein>
<evidence type="ECO:0000313" key="3">
    <source>
        <dbReference type="Proteomes" id="UP000215453"/>
    </source>
</evidence>
<evidence type="ECO:0000313" key="2">
    <source>
        <dbReference type="EMBL" id="SMY28355.1"/>
    </source>
</evidence>
<dbReference type="Proteomes" id="UP000215453">
    <property type="component" value="Chromosome 10"/>
</dbReference>
<proteinExistence type="predicted"/>
<dbReference type="Pfam" id="PF06985">
    <property type="entry name" value="HET"/>
    <property type="match status" value="1"/>
</dbReference>
<name>A0A1Y6LVF7_ZYMTR</name>
<evidence type="ECO:0000259" key="1">
    <source>
        <dbReference type="Pfam" id="PF06985"/>
    </source>
</evidence>
<organism evidence="2 3">
    <name type="scientific">Zymoseptoria tritici ST99CH_1A5</name>
    <dbReference type="NCBI Taxonomy" id="1276529"/>
    <lineage>
        <taxon>Eukaryota</taxon>
        <taxon>Fungi</taxon>
        <taxon>Dikarya</taxon>
        <taxon>Ascomycota</taxon>
        <taxon>Pezizomycotina</taxon>
        <taxon>Dothideomycetes</taxon>
        <taxon>Dothideomycetidae</taxon>
        <taxon>Mycosphaerellales</taxon>
        <taxon>Mycosphaerellaceae</taxon>
        <taxon>Zymoseptoria</taxon>
    </lineage>
</organism>
<reference evidence="2 3" key="1">
    <citation type="submission" date="2016-10" db="EMBL/GenBank/DDBJ databases">
        <authorList>
            <person name="Varghese N."/>
        </authorList>
    </citation>
    <scope>NUCLEOTIDE SEQUENCE [LARGE SCALE GENOMIC DNA]</scope>
</reference>
<dbReference type="InterPro" id="IPR052895">
    <property type="entry name" value="HetReg/Transcr_Mod"/>
</dbReference>
<sequence>MSFDCQRRQLRPYRHTPLPDPATYIRLLTPAHSRDTNLPSYTISTWAVDEAPPYNAISYTWGEPSDAVILINNRPLHVRQNCQDALVQANGFDSTALLWIDALCIHQHDVNEKDHQVQRMYGLFSEAENVLACIGGHENDSKLLFDLVPQFRDVYADESMQELRDVYFEEYVQELRRLDRRAENQSENHDDIKVSYEERFRTFLEQARQPIRDVSIAQIKKAYSAFRNRAYWSRLWITQEVAGRADTIFVLCGNDTMYFDDLFVVWEMMDYLVDGTYVTTPLGTLCMILEHRDGDRAALRYTIEYASDMECYDSRDRIYGLLALIDWDGAGIDHIFPDYSRSSWSLAVDLMLGLEPKDCIDVLRMLRIDAVDPDIRTLVYRQRSSQNPGNRSSAPRDFDHGGVVAVRLTKEAHGMLICETECSTLGSKSQEWLDSELLAPLSFVSPKSHVSHGVGHERPREVHGSKGQRVALVSCNARVGDLLVLTPFLRGMQRKCFVLRCTSSTALDVIGNGIMNGGCGRWLQEQYRRLPEMVTESSSPLPHQDVFKARFVLTATPEEIMVFTLGVVEDSDLIGGSECKPSEEAMHLMGRPVGRPSGAARLVPRESYLVEIEDACP</sequence>